<evidence type="ECO:0000256" key="2">
    <source>
        <dbReference type="SAM" id="Phobius"/>
    </source>
</evidence>
<protein>
    <submittedName>
        <fullName evidence="3">Uncharacterized protein</fullName>
    </submittedName>
</protein>
<keyword evidence="2" id="KW-0812">Transmembrane</keyword>
<reference evidence="3 4" key="1">
    <citation type="submission" date="2019-07" db="EMBL/GenBank/DDBJ databases">
        <title>New species of Amycolatopsis and Streptomyces.</title>
        <authorList>
            <person name="Duangmal K."/>
            <person name="Teo W.F.A."/>
            <person name="Lipun K."/>
        </authorList>
    </citation>
    <scope>NUCLEOTIDE SEQUENCE [LARGE SCALE GENOMIC DNA]</scope>
    <source>
        <strain evidence="3 4">JCM 30562</strain>
    </source>
</reference>
<name>A0A558AHS3_9PSEU</name>
<accession>A0A558AHS3</accession>
<feature type="transmembrane region" description="Helical" evidence="2">
    <location>
        <begin position="51"/>
        <end position="70"/>
    </location>
</feature>
<feature type="transmembrane region" description="Helical" evidence="2">
    <location>
        <begin position="26"/>
        <end position="45"/>
    </location>
</feature>
<keyword evidence="4" id="KW-1185">Reference proteome</keyword>
<evidence type="ECO:0000313" key="3">
    <source>
        <dbReference type="EMBL" id="TVT23826.1"/>
    </source>
</evidence>
<dbReference type="AlphaFoldDB" id="A0A558AHS3"/>
<dbReference type="Proteomes" id="UP000318578">
    <property type="component" value="Unassembled WGS sequence"/>
</dbReference>
<dbReference type="EMBL" id="VJZA01000009">
    <property type="protein sequence ID" value="TVT23826.1"/>
    <property type="molecule type" value="Genomic_DNA"/>
</dbReference>
<gene>
    <name evidence="3" type="ORF">FNH06_08110</name>
</gene>
<dbReference type="RefSeq" id="WP_144636082.1">
    <property type="nucleotide sequence ID" value="NZ_BNAX01000036.1"/>
</dbReference>
<evidence type="ECO:0000256" key="1">
    <source>
        <dbReference type="SAM" id="MobiDB-lite"/>
    </source>
</evidence>
<evidence type="ECO:0000313" key="4">
    <source>
        <dbReference type="Proteomes" id="UP000318578"/>
    </source>
</evidence>
<feature type="region of interest" description="Disordered" evidence="1">
    <location>
        <begin position="1"/>
        <end position="22"/>
    </location>
</feature>
<comment type="caution">
    <text evidence="3">The sequence shown here is derived from an EMBL/GenBank/DDBJ whole genome shotgun (WGS) entry which is preliminary data.</text>
</comment>
<keyword evidence="2" id="KW-0472">Membrane</keyword>
<keyword evidence="2" id="KW-1133">Transmembrane helix</keyword>
<organism evidence="3 4">
    <name type="scientific">Amycolatopsis acidiphila</name>
    <dbReference type="NCBI Taxonomy" id="715473"/>
    <lineage>
        <taxon>Bacteria</taxon>
        <taxon>Bacillati</taxon>
        <taxon>Actinomycetota</taxon>
        <taxon>Actinomycetes</taxon>
        <taxon>Pseudonocardiales</taxon>
        <taxon>Pseudonocardiaceae</taxon>
        <taxon>Amycolatopsis</taxon>
    </lineage>
</organism>
<sequence length="78" mass="8242">MSVRTTDTGSHAAPASRQAVPASRGFARPVLWLLLVVSATCNVVASVSNLVVVSVVFGVITLSLGAALVMHHYRGRRR</sequence>
<proteinExistence type="predicted"/>